<dbReference type="InterPro" id="IPR022409">
    <property type="entry name" value="PKD/Chitinase_dom"/>
</dbReference>
<dbReference type="Proteomes" id="UP000316778">
    <property type="component" value="Unassembled WGS sequence"/>
</dbReference>
<dbReference type="SMART" id="SM00089">
    <property type="entry name" value="PKD"/>
    <property type="match status" value="5"/>
</dbReference>
<dbReference type="OrthoDB" id="599464at2"/>
<protein>
    <recommendedName>
        <fullName evidence="2">Ig-like domain-containing protein</fullName>
    </recommendedName>
</protein>
<dbReference type="Gene3D" id="2.60.40.10">
    <property type="entry name" value="Immunoglobulins"/>
    <property type="match status" value="7"/>
</dbReference>
<dbReference type="InterPro" id="IPR007110">
    <property type="entry name" value="Ig-like_dom"/>
</dbReference>
<dbReference type="RefSeq" id="WP_145717687.1">
    <property type="nucleotide sequence ID" value="NZ_BAAAFY010000002.1"/>
</dbReference>
<feature type="signal peptide" evidence="1">
    <location>
        <begin position="1"/>
        <end position="17"/>
    </location>
</feature>
<sequence>MPFVLLLLLFIANTLFASPDCPIISARFPLPNGTTADNSATGWYLDASNVAGAGYFAVKSNRFHAQELGGEGIWYSRVFSTAGYTGWQVAVKVSSEGDMNSSEYVKIYYKIDGGSEVLLDQRTGNFGTIDFISPVLNGSNVQLVVKIYNYNNGGSQTSKYYIEEYRVFKEKGPCSSAITVTATAGNGGLLTCTNPSLTLSASSSASGVSYSWTGPGGFTSTQQNPVVSVAGTYTVTGASSAGSGSATVTVTENKTPPDLSATGGSLACGSSVTLGASSGTAGVSYNWTGPNGFTSTQQNPVAGAAGTYTVTVRNPVNGCTNSQSVQVTSGTAAPVNVWVENFALSNGTTSDNGATAWTTQRPSGSTFAVNNSEFRVSGTGTGSDGVWTSGAVSIAGKTNVSISINTRSSGVDMNTSGTYADYIRFYYKLNGGAEVKFAERTGNINNHSTANSTVSVAGLSGSTVQIVIRARATGSDEFYYFDNVTVTGVEPAVTLTTAVSGPVTCTSNAQITVTPSGTVSSWSWTGPNGFTSTQQNPVVTAGGQYTVTAALPGGCTISAPVTVTENKAVPDVTASGGALGCLSSVAINASSSVAGAQYSWTGPNGFTSTARNPVVSAAGTYTVTVRDPANGCTNAQSVEVSAGTSAPAVFWQEDFTLPNGTAVDNGATAWTLESGGAGVASVQNNEFKVSYDAAAEARWYSGVIDISGKRNVIISADLRSETASSDDYLESDDYIRVYYKLNGGAEVLVYDDAAGIGNTTNSTAGTGISAAALNGSTLQVIIKARNSHSTERYFFDNVKLTGTDPGESVEAQAAVTDSLTCARTSVTLSGGSNITGATYSWTGPGSFTSTAQNPAVSIAGDYILTVTNPATGCTGRDTVTVRQNTAVPGAAAGVSGPLSCATSAVTLQGSSPTTGVTYSWTGPDGFTSNEQNPVVSQAGTYTLTVTNPVNGCSSMQTVPVINNTATTTNLWLEDFALGNGTTVDNGATSWTTQTPSGSTFAVNNNEFRISGQGTTGESVWTSGVINISGKTGIGITALVRSAITGGAVMNETGTYADYLRFYYKLNGGSEVLFAEKKAAINNHSAAHTSISVDDLSGATLQIVIRARATGTDEFYFVDNVNVRGAGGNVDAVAAVSGPLSCKTTAVTLSGSSATAGVTYNWTGPDNFISTEQHPMVTVPGTYTLTVTASGGCTASATVTVVQHTAKPGLTVTPPATLNCTTTAIQLSAATTTVGTVLTWTGFAAGQNPVNVSAAGKYYVTARDTVNGCASMDSVTVMQDIALPGLAVESPGVLTCVTTAVELKAASATAGAIITWTGFAEGRDVINVSAPGKYYVTATAPNGCRQMDSVIVMQDIAKPNLTVTQPGALTCNVTDIDLSAASTTTGAIITWTGFATGQNPVSISAPGKYYVTATAPNGCTQLDSVMVTQDIVKPNLTVTQLAVLTCTTTAIDLSAASTTTGATITWTGFAAGQNPVSVSAPGKYYVTVTAPNGCTQLDSVTVTEDVAKPNLTVTQPEVLTCTTTTVDLTAASTITGATITWTGFATGQNPVSVSTPGKYYVTVTAPNGCTQLDSVTVTEDVAKPNLTVTQPAVLTCATTTVDLTAASTTTGAIITWTGFATGQNPVSVSTPGKYYVTATAPNGCTQQDSVIVTQDIAKPNLTVTQPEVLTCATTTVDLTAASTTTGAIITWTGFATGQNPVSISAPGKYYVTATAPNGCTQLDSVTVTQDIVKPNLTVTQPAVLTCTTTAIDLTAASTTTGVTITWTGFATGQNPVSVSTPGKYYVTVTAPNGCTQQDSVIVTQDIAKPNLTVTQPEVLTCATTTIDLTAASTITGATITWTGFATGQNTVSVSTPGKYYVTATAPNGCTQLDSVTVTEDVAKPNLTVTQPEVLTCTTTTVDLTAASTTTGATITWTGFATGQNPVSVSAPGKYYVTAIAPNGCTQLDSVTVAEDVAKPNLTITQPAVLTCATTTVDLTAASTITGAIITWTGFTAGQNPVSVGTPSKYYVTATAPNGCIQLDSVTVTEDVAKPNLTVTQPAVLTCATTTVDLTAASTTTGAIITWTGFATGQNPVSVSAPGKYYVTATAPNGCTQQDSVIVMQDIAKPNLTVTQPEVLTCATTTVDLTAASTTTGAIITWTGFAVGQNPVSVGTPGKYYVTAIAPNGCTQQDSVIVTQDIAKPNLTITQPAVLTCATTTVDLAAASTTTGATITWTGFVAGQNAVSVSAPGKYYVTVTAPNGCTQQDSVIVTQDITKPNLMVTQPPVLTCITTAVNLTAVSNTPGTTITWTGFTAGQNPVSTVTAGKYYVTATGPNGCISKDSVTVTQNITPPADVQASNNGPLTCTRTTVTLTGSSTTPGVTYRWSNASGSFSANIAVTTTMTADTYLLTVTNPANGCAATTSTPVQQNITPPANVQASNDGPLTCTKTLVTITGASATPGATFRWEGPENFRANTATATTMVRGTYTLYVTNPNNGCVAITNTPVMENKTLPAAVIDPPAAPPAPLSVDLLTAQSVANATYAWTLTSADNSWAIIDGSSTATVIYQAGNAGVSGTFALLVTDRGNGCQNTAQLTLTATASALVNTGKAAAQAPALEYKTYPNPFTDKMFITFSSPLSGKVTVEIYGGRQGTLERVLFNGPVQAKQVYKLVLDGAGLPSGMHLCVIRANGRMYTGKLILVR</sequence>
<keyword evidence="4" id="KW-1185">Reference proteome</keyword>
<accession>A0A562SSN9</accession>
<proteinExistence type="predicted"/>
<dbReference type="Gene3D" id="2.60.40.1830">
    <property type="entry name" value="Phage tail base-plate Siphoviridae RBP, head domain"/>
    <property type="match status" value="15"/>
</dbReference>
<feature type="domain" description="Ig-like" evidence="2">
    <location>
        <begin position="2240"/>
        <end position="2363"/>
    </location>
</feature>
<evidence type="ECO:0000259" key="2">
    <source>
        <dbReference type="PROSITE" id="PS50835"/>
    </source>
</evidence>
<feature type="domain" description="Ig-like" evidence="2">
    <location>
        <begin position="173"/>
        <end position="284"/>
    </location>
</feature>
<comment type="caution">
    <text evidence="3">The sequence shown here is derived from an EMBL/GenBank/DDBJ whole genome shotgun (WGS) entry which is preliminary data.</text>
</comment>
<organism evidence="3 4">
    <name type="scientific">Chitinophaga japonensis</name>
    <name type="common">Flexibacter japonensis</name>
    <dbReference type="NCBI Taxonomy" id="104662"/>
    <lineage>
        <taxon>Bacteria</taxon>
        <taxon>Pseudomonadati</taxon>
        <taxon>Bacteroidota</taxon>
        <taxon>Chitinophagia</taxon>
        <taxon>Chitinophagales</taxon>
        <taxon>Chitinophagaceae</taxon>
        <taxon>Chitinophaga</taxon>
    </lineage>
</organism>
<feature type="chain" id="PRO_5021856330" description="Ig-like domain-containing protein" evidence="1">
    <location>
        <begin position="18"/>
        <end position="2682"/>
    </location>
</feature>
<keyword evidence="1" id="KW-0732">Signal</keyword>
<evidence type="ECO:0000256" key="1">
    <source>
        <dbReference type="SAM" id="SignalP"/>
    </source>
</evidence>
<dbReference type="InterPro" id="IPR013783">
    <property type="entry name" value="Ig-like_fold"/>
</dbReference>
<reference evidence="3 4" key="1">
    <citation type="journal article" date="2013" name="Stand. Genomic Sci.">
        <title>Genomic Encyclopedia of Type Strains, Phase I: The one thousand microbial genomes (KMG-I) project.</title>
        <authorList>
            <person name="Kyrpides N.C."/>
            <person name="Woyke T."/>
            <person name="Eisen J.A."/>
            <person name="Garrity G."/>
            <person name="Lilburn T.G."/>
            <person name="Beck B.J."/>
            <person name="Whitman W.B."/>
            <person name="Hugenholtz P."/>
            <person name="Klenk H.P."/>
        </authorList>
    </citation>
    <scope>NUCLEOTIDE SEQUENCE [LARGE SCALE GENOMIC DNA]</scope>
    <source>
        <strain evidence="3 4">DSM 13484</strain>
    </source>
</reference>
<evidence type="ECO:0000313" key="4">
    <source>
        <dbReference type="Proteomes" id="UP000316778"/>
    </source>
</evidence>
<dbReference type="InterPro" id="IPR035986">
    <property type="entry name" value="PKD_dom_sf"/>
</dbReference>
<gene>
    <name evidence="3" type="ORF">LX66_4515</name>
</gene>
<dbReference type="PROSITE" id="PS50835">
    <property type="entry name" value="IG_LIKE"/>
    <property type="match status" value="2"/>
</dbReference>
<evidence type="ECO:0000313" key="3">
    <source>
        <dbReference type="EMBL" id="TWI84153.1"/>
    </source>
</evidence>
<dbReference type="SUPFAM" id="SSF49299">
    <property type="entry name" value="PKD domain"/>
    <property type="match status" value="2"/>
</dbReference>
<name>A0A562SSN9_CHIJA</name>
<dbReference type="EMBL" id="VLLG01000005">
    <property type="protein sequence ID" value="TWI84153.1"/>
    <property type="molecule type" value="Genomic_DNA"/>
</dbReference>